<dbReference type="eggNOG" id="COG0591">
    <property type="taxonomic scope" value="Bacteria"/>
</dbReference>
<comment type="subcellular location">
    <subcellularLocation>
        <location evidence="1">Membrane</location>
        <topology evidence="1">Multi-pass membrane protein</topology>
    </subcellularLocation>
</comment>
<evidence type="ECO:0000256" key="5">
    <source>
        <dbReference type="ARBA" id="ARBA00022989"/>
    </source>
</evidence>
<keyword evidence="5 8" id="KW-1133">Transmembrane helix</keyword>
<comment type="similarity">
    <text evidence="2 7">Belongs to the sodium:solute symporter (SSF) (TC 2.A.21) family.</text>
</comment>
<keyword evidence="6 8" id="KW-0472">Membrane</keyword>
<dbReference type="InterPro" id="IPR050277">
    <property type="entry name" value="Sodium:Solute_Symporter"/>
</dbReference>
<evidence type="ECO:0000313" key="10">
    <source>
        <dbReference type="Proteomes" id="UP000006001"/>
    </source>
</evidence>
<feature type="transmembrane region" description="Helical" evidence="8">
    <location>
        <begin position="44"/>
        <end position="67"/>
    </location>
</feature>
<evidence type="ECO:0000256" key="6">
    <source>
        <dbReference type="ARBA" id="ARBA00023136"/>
    </source>
</evidence>
<evidence type="ECO:0000256" key="3">
    <source>
        <dbReference type="ARBA" id="ARBA00022448"/>
    </source>
</evidence>
<protein>
    <submittedName>
        <fullName evidence="9">Transporter, SSS family</fullName>
    </submittedName>
</protein>
<feature type="transmembrane region" description="Helical" evidence="8">
    <location>
        <begin position="304"/>
        <end position="328"/>
    </location>
</feature>
<dbReference type="OrthoDB" id="3802925at2"/>
<evidence type="ECO:0000313" key="9">
    <source>
        <dbReference type="EMBL" id="EEZ61176.1"/>
    </source>
</evidence>
<feature type="transmembrane region" description="Helical" evidence="8">
    <location>
        <begin position="420"/>
        <end position="441"/>
    </location>
</feature>
<dbReference type="EMBL" id="ACUX02000007">
    <property type="protein sequence ID" value="EEZ61176.1"/>
    <property type="molecule type" value="Genomic_DNA"/>
</dbReference>
<feature type="transmembrane region" description="Helical" evidence="8">
    <location>
        <begin position="113"/>
        <end position="139"/>
    </location>
</feature>
<dbReference type="GO" id="GO:0005886">
    <property type="term" value="C:plasma membrane"/>
    <property type="evidence" value="ECO:0007669"/>
    <property type="project" value="TreeGrafter"/>
</dbReference>
<evidence type="ECO:0000256" key="8">
    <source>
        <dbReference type="SAM" id="Phobius"/>
    </source>
</evidence>
<feature type="transmembrane region" description="Helical" evidence="8">
    <location>
        <begin position="151"/>
        <end position="174"/>
    </location>
</feature>
<dbReference type="CDD" id="cd11479">
    <property type="entry name" value="SLC5sbd_u3"/>
    <property type="match status" value="1"/>
</dbReference>
<evidence type="ECO:0000256" key="7">
    <source>
        <dbReference type="RuleBase" id="RU362091"/>
    </source>
</evidence>
<dbReference type="Gene3D" id="1.20.1730.10">
    <property type="entry name" value="Sodium/glucose cotransporter"/>
    <property type="match status" value="1"/>
</dbReference>
<feature type="transmembrane region" description="Helical" evidence="8">
    <location>
        <begin position="73"/>
        <end position="92"/>
    </location>
</feature>
<evidence type="ECO:0000256" key="2">
    <source>
        <dbReference type="ARBA" id="ARBA00006434"/>
    </source>
</evidence>
<accession>D0WGY9</accession>
<feature type="transmembrane region" description="Helical" evidence="8">
    <location>
        <begin position="181"/>
        <end position="200"/>
    </location>
</feature>
<dbReference type="GO" id="GO:0022857">
    <property type="term" value="F:transmembrane transporter activity"/>
    <property type="evidence" value="ECO:0007669"/>
    <property type="project" value="InterPro"/>
</dbReference>
<evidence type="ECO:0000256" key="4">
    <source>
        <dbReference type="ARBA" id="ARBA00022692"/>
    </source>
</evidence>
<reference evidence="9" key="1">
    <citation type="submission" date="2009-10" db="EMBL/GenBank/DDBJ databases">
        <authorList>
            <person name="Weinstock G."/>
            <person name="Sodergren E."/>
            <person name="Clifton S."/>
            <person name="Fulton L."/>
            <person name="Fulton B."/>
            <person name="Courtney L."/>
            <person name="Fronick C."/>
            <person name="Harrison M."/>
            <person name="Strong C."/>
            <person name="Farmer C."/>
            <person name="Delahaunty K."/>
            <person name="Markovic C."/>
            <person name="Hall O."/>
            <person name="Minx P."/>
            <person name="Tomlinson C."/>
            <person name="Mitreva M."/>
            <person name="Nelson J."/>
            <person name="Hou S."/>
            <person name="Wollam A."/>
            <person name="Pepin K.H."/>
            <person name="Johnson M."/>
            <person name="Bhonagiri V."/>
            <person name="Nash W.E."/>
            <person name="Warren W."/>
            <person name="Chinwalla A."/>
            <person name="Mardis E.R."/>
            <person name="Wilson R.K."/>
        </authorList>
    </citation>
    <scope>NUCLEOTIDE SEQUENCE [LARGE SCALE GENOMIC DNA]</scope>
    <source>
        <strain evidence="9">ATCC 700122</strain>
    </source>
</reference>
<dbReference type="PANTHER" id="PTHR48086">
    <property type="entry name" value="SODIUM/PROLINE SYMPORTER-RELATED"/>
    <property type="match status" value="1"/>
</dbReference>
<proteinExistence type="inferred from homology"/>
<evidence type="ECO:0000256" key="1">
    <source>
        <dbReference type="ARBA" id="ARBA00004141"/>
    </source>
</evidence>
<keyword evidence="3" id="KW-0813">Transport</keyword>
<dbReference type="PANTHER" id="PTHR48086:SF7">
    <property type="entry name" value="SODIUM-SOLUTE SYMPORTER-RELATED"/>
    <property type="match status" value="1"/>
</dbReference>
<dbReference type="GeneID" id="85007769"/>
<dbReference type="RefSeq" id="WP_006362506.1">
    <property type="nucleotide sequence ID" value="NZ_GG700630.1"/>
</dbReference>
<comment type="caution">
    <text evidence="9">The sequence shown here is derived from an EMBL/GenBank/DDBJ whole genome shotgun (WGS) entry which is preliminary data.</text>
</comment>
<name>D0WGY9_SLAES</name>
<keyword evidence="4 8" id="KW-0812">Transmembrane</keyword>
<gene>
    <name evidence="9" type="ORF">HMPREF0762_01254</name>
</gene>
<feature type="transmembrane region" description="Helical" evidence="8">
    <location>
        <begin position="370"/>
        <end position="389"/>
    </location>
</feature>
<dbReference type="Proteomes" id="UP000006001">
    <property type="component" value="Unassembled WGS sequence"/>
</dbReference>
<dbReference type="HOGENOM" id="CLU_018808_15_3_11"/>
<sequence length="478" mass="49909">MTGLDIGIVIGYFLVIIAVGVYSSRKAQASSDYLVAGHRLGYGITFACLSAVLLGGASTIGSTALGYRYGISGIWLVSMLGLGLMLVGILLVKRIRELEVLTVAELLTKRFGAKAGVVTALVSALYTMMVCATQVIAMGTILQGFAGWDSAISMLVVGVVVVAYTILGGMWAITLTDFIQFILIVAGVTLVMMPACVHAAGGLSAIGATLPSSYFDITSIGFPTIVQYFFLYCLGALVGQDLWQRYLTARSVKVARRSGIASGAFILFYAIACTLVGMAAAVYMPGIDDAQLVFAKMADEVLPTGALGLVLTAVLAVLMSTASGTLLASSSLLTNDVIKPALAYLRTKSKAVAKEYLEEDRMLLKASRRMTACVGAVAIVVAVWLNNVIAALDASYAILSGALFFPIILGMFWKKATAKAALASIVVSSVVILLGLGLMGTTAVEPIMIGLAVSGAIMVSVSLLGSRIKDADINKDDL</sequence>
<feature type="transmembrane region" description="Helical" evidence="8">
    <location>
        <begin position="395"/>
        <end position="413"/>
    </location>
</feature>
<feature type="transmembrane region" description="Helical" evidence="8">
    <location>
        <begin position="6"/>
        <end position="23"/>
    </location>
</feature>
<feature type="transmembrane region" description="Helical" evidence="8">
    <location>
        <begin position="447"/>
        <end position="465"/>
    </location>
</feature>
<keyword evidence="10" id="KW-1185">Reference proteome</keyword>
<dbReference type="InterPro" id="IPR038377">
    <property type="entry name" value="Na/Glc_symporter_sf"/>
</dbReference>
<dbReference type="PROSITE" id="PS50283">
    <property type="entry name" value="NA_SOLUT_SYMP_3"/>
    <property type="match status" value="1"/>
</dbReference>
<feature type="transmembrane region" description="Helical" evidence="8">
    <location>
        <begin position="260"/>
        <end position="284"/>
    </location>
</feature>
<organism evidence="9 10">
    <name type="scientific">Slackia exigua (strain ATCC 700122 / DSM 15923 / CIP 105133 / JCM 11022 / KCTC 5966 / S-7)</name>
    <dbReference type="NCBI Taxonomy" id="649764"/>
    <lineage>
        <taxon>Bacteria</taxon>
        <taxon>Bacillati</taxon>
        <taxon>Actinomycetota</taxon>
        <taxon>Coriobacteriia</taxon>
        <taxon>Eggerthellales</taxon>
        <taxon>Eggerthellaceae</taxon>
        <taxon>Slackia</taxon>
    </lineage>
</organism>
<dbReference type="STRING" id="649764.HMPREF0762_01254"/>
<dbReference type="InterPro" id="IPR001734">
    <property type="entry name" value="Na/solute_symporter"/>
</dbReference>
<feature type="transmembrane region" description="Helical" evidence="8">
    <location>
        <begin position="220"/>
        <end position="239"/>
    </location>
</feature>
<dbReference type="AlphaFoldDB" id="D0WGY9"/>
<dbReference type="Pfam" id="PF00474">
    <property type="entry name" value="SSF"/>
    <property type="match status" value="1"/>
</dbReference>